<protein>
    <submittedName>
        <fullName evidence="1">Uncharacterized protein</fullName>
    </submittedName>
</protein>
<proteinExistence type="predicted"/>
<dbReference type="EMBL" id="LAZR01008358">
    <property type="protein sequence ID" value="KKM79264.1"/>
    <property type="molecule type" value="Genomic_DNA"/>
</dbReference>
<dbReference type="AlphaFoldDB" id="A0A0F9KAS8"/>
<organism evidence="1">
    <name type="scientific">marine sediment metagenome</name>
    <dbReference type="NCBI Taxonomy" id="412755"/>
    <lineage>
        <taxon>unclassified sequences</taxon>
        <taxon>metagenomes</taxon>
        <taxon>ecological metagenomes</taxon>
    </lineage>
</organism>
<name>A0A0F9KAS8_9ZZZZ</name>
<evidence type="ECO:0000313" key="1">
    <source>
        <dbReference type="EMBL" id="KKM79264.1"/>
    </source>
</evidence>
<gene>
    <name evidence="1" type="ORF">LCGC14_1351680</name>
</gene>
<accession>A0A0F9KAS8</accession>
<dbReference type="PROSITE" id="PS51257">
    <property type="entry name" value="PROKAR_LIPOPROTEIN"/>
    <property type="match status" value="1"/>
</dbReference>
<sequence>MKLITLIGIIGLLMVVVVGCKLNPLLLSKCEELKDLTLDNMKSIEDLNTNYGYNWSYEHDIEGYNRLCADVTGEIKDEQDNYWDNPPSCVYASEVCCQKDQYGIYPSGCEQYIPNLNISTVTEKNITNESVSENITLDIIPINYSELIAGILTLPADYSKVAYMEINLQDKSRFIFMECINSTLVISKYMIYCEKLEGK</sequence>
<comment type="caution">
    <text evidence="1">The sequence shown here is derived from an EMBL/GenBank/DDBJ whole genome shotgun (WGS) entry which is preliminary data.</text>
</comment>
<reference evidence="1" key="1">
    <citation type="journal article" date="2015" name="Nature">
        <title>Complex archaea that bridge the gap between prokaryotes and eukaryotes.</title>
        <authorList>
            <person name="Spang A."/>
            <person name="Saw J.H."/>
            <person name="Jorgensen S.L."/>
            <person name="Zaremba-Niedzwiedzka K."/>
            <person name="Martijn J."/>
            <person name="Lind A.E."/>
            <person name="van Eijk R."/>
            <person name="Schleper C."/>
            <person name="Guy L."/>
            <person name="Ettema T.J."/>
        </authorList>
    </citation>
    <scope>NUCLEOTIDE SEQUENCE</scope>
</reference>